<protein>
    <submittedName>
        <fullName evidence="1">Uncharacterized protein</fullName>
    </submittedName>
</protein>
<dbReference type="Proteomes" id="UP000517252">
    <property type="component" value="Unassembled WGS sequence"/>
</dbReference>
<dbReference type="EMBL" id="BLZH01000015">
    <property type="protein sequence ID" value="GFP60086.1"/>
    <property type="molecule type" value="Genomic_DNA"/>
</dbReference>
<dbReference type="AlphaFoldDB" id="A0A6V8R7K9"/>
<evidence type="ECO:0000313" key="1">
    <source>
        <dbReference type="EMBL" id="GFP60086.1"/>
    </source>
</evidence>
<dbReference type="OrthoDB" id="10489786at2759"/>
<accession>A0A6V8R7K9</accession>
<sequence>MESLAVVLTAPMVLINTKAARRLLAVSRATAGERVQSAQRMYRYHHRDRLPGVGVAAAADDINSTSNFWIVVGASLLMRLLGTGSAAASTARRWLAANACCCNR</sequence>
<gene>
    <name evidence="1" type="ORF">TASIC1_0015025500</name>
</gene>
<organism evidence="1 2">
    <name type="scientific">Trichoderma asperellum</name>
    <name type="common">Filamentous fungus</name>
    <dbReference type="NCBI Taxonomy" id="101201"/>
    <lineage>
        <taxon>Eukaryota</taxon>
        <taxon>Fungi</taxon>
        <taxon>Dikarya</taxon>
        <taxon>Ascomycota</taxon>
        <taxon>Pezizomycotina</taxon>
        <taxon>Sordariomycetes</taxon>
        <taxon>Hypocreomycetidae</taxon>
        <taxon>Hypocreales</taxon>
        <taxon>Hypocreaceae</taxon>
        <taxon>Trichoderma</taxon>
    </lineage>
</organism>
<proteinExistence type="predicted"/>
<comment type="caution">
    <text evidence="1">The sequence shown here is derived from an EMBL/GenBank/DDBJ whole genome shotgun (WGS) entry which is preliminary data.</text>
</comment>
<evidence type="ECO:0000313" key="2">
    <source>
        <dbReference type="Proteomes" id="UP000517252"/>
    </source>
</evidence>
<name>A0A6V8R7K9_TRIAP</name>
<reference evidence="1 2" key="1">
    <citation type="submission" date="2020-07" db="EMBL/GenBank/DDBJ databases">
        <title>Trichoderma asperellum IC-1 whole genome shotgun sequence.</title>
        <authorList>
            <person name="Kanamasa S."/>
            <person name="Takahashi H."/>
        </authorList>
    </citation>
    <scope>NUCLEOTIDE SEQUENCE [LARGE SCALE GENOMIC DNA]</scope>
    <source>
        <strain evidence="1 2">IC-1</strain>
    </source>
</reference>